<dbReference type="Pfam" id="PF00795">
    <property type="entry name" value="CN_hydrolase"/>
    <property type="match status" value="1"/>
</dbReference>
<keyword evidence="4" id="KW-1185">Reference proteome</keyword>
<accession>A0ABX1JSQ8</accession>
<dbReference type="EMBL" id="JAAZSR010000183">
    <property type="protein sequence ID" value="NKX51170.1"/>
    <property type="molecule type" value="Genomic_DNA"/>
</dbReference>
<dbReference type="InterPro" id="IPR036526">
    <property type="entry name" value="C-N_Hydrolase_sf"/>
</dbReference>
<dbReference type="GO" id="GO:0016787">
    <property type="term" value="F:hydrolase activity"/>
    <property type="evidence" value="ECO:0007669"/>
    <property type="project" value="UniProtKB-KW"/>
</dbReference>
<dbReference type="Gene3D" id="3.60.110.10">
    <property type="entry name" value="Carbon-nitrogen hydrolase"/>
    <property type="match status" value="1"/>
</dbReference>
<protein>
    <submittedName>
        <fullName evidence="3">Carbon-nitrogen hydrolase family protein</fullName>
    </submittedName>
</protein>
<keyword evidence="3" id="KW-0378">Hydrolase</keyword>
<reference evidence="3 4" key="1">
    <citation type="submission" date="2020-04" db="EMBL/GenBank/DDBJ databases">
        <authorList>
            <person name="Liu S."/>
        </authorList>
    </citation>
    <scope>NUCLEOTIDE SEQUENCE [LARGE SCALE GENOMIC DNA]</scope>
    <source>
        <strain evidence="3 4">CGMCC 1.15091</strain>
    </source>
</reference>
<comment type="caution">
    <text evidence="3">The sequence shown here is derived from an EMBL/GenBank/DDBJ whole genome shotgun (WGS) entry which is preliminary data.</text>
</comment>
<dbReference type="InterPro" id="IPR003010">
    <property type="entry name" value="C-N_Hydrolase"/>
</dbReference>
<dbReference type="Proteomes" id="UP000523795">
    <property type="component" value="Unassembled WGS sequence"/>
</dbReference>
<proteinExistence type="inferred from homology"/>
<organism evidence="3 4">
    <name type="scientific">Arthrobacter deserti</name>
    <dbReference type="NCBI Taxonomy" id="1742687"/>
    <lineage>
        <taxon>Bacteria</taxon>
        <taxon>Bacillati</taxon>
        <taxon>Actinomycetota</taxon>
        <taxon>Actinomycetes</taxon>
        <taxon>Micrococcales</taxon>
        <taxon>Micrococcaceae</taxon>
        <taxon>Arthrobacter</taxon>
    </lineage>
</organism>
<dbReference type="PANTHER" id="PTHR23088">
    <property type="entry name" value="NITRILASE-RELATED"/>
    <property type="match status" value="1"/>
</dbReference>
<dbReference type="PANTHER" id="PTHR23088:SF27">
    <property type="entry name" value="DEAMINATED GLUTATHIONE AMIDASE"/>
    <property type="match status" value="1"/>
</dbReference>
<evidence type="ECO:0000256" key="1">
    <source>
        <dbReference type="ARBA" id="ARBA00010613"/>
    </source>
</evidence>
<dbReference type="PROSITE" id="PS50263">
    <property type="entry name" value="CN_HYDROLASE"/>
    <property type="match status" value="1"/>
</dbReference>
<evidence type="ECO:0000313" key="3">
    <source>
        <dbReference type="EMBL" id="NKX51170.1"/>
    </source>
</evidence>
<name>A0ABX1JSQ8_9MICC</name>
<evidence type="ECO:0000313" key="4">
    <source>
        <dbReference type="Proteomes" id="UP000523795"/>
    </source>
</evidence>
<dbReference type="CDD" id="cd07581">
    <property type="entry name" value="nitrilase_3"/>
    <property type="match status" value="1"/>
</dbReference>
<comment type="similarity">
    <text evidence="1">Belongs to the carbon-nitrogen hydrolase superfamily. NIT1/NIT2 family.</text>
</comment>
<gene>
    <name evidence="3" type="ORF">HER39_11470</name>
</gene>
<sequence>MKVSAGQFDPTGNVGDNLKVMRSLAEEARAGGAELIIFPEESMFTVGKVEGDFADAVEAGWSTFVQQVPFIAAGAGLAVIAGGYEPRGEPRPYNTLVMVDATGRVRATYRKLHLYDAFSYHESAHIKPGDGKRALVELGGLKVRMMTCYDLRFPEVARMLAVQGADLICVAAAWFKGDHKVEHWQTLLKARAIENTCWIATAGTASDHTVGHSAILDPMGVAHGYLTDEPRGIVTVDVTRRRIDEVREFLPVPRNRRLGGGTDVIDPQD</sequence>
<evidence type="ECO:0000259" key="2">
    <source>
        <dbReference type="PROSITE" id="PS50263"/>
    </source>
</evidence>
<dbReference type="SUPFAM" id="SSF56317">
    <property type="entry name" value="Carbon-nitrogen hydrolase"/>
    <property type="match status" value="1"/>
</dbReference>
<feature type="domain" description="CN hydrolase" evidence="2">
    <location>
        <begin position="1"/>
        <end position="240"/>
    </location>
</feature>